<dbReference type="AlphaFoldDB" id="A0A437M326"/>
<evidence type="ECO:0000259" key="2">
    <source>
        <dbReference type="PROSITE" id="PS50995"/>
    </source>
</evidence>
<dbReference type="PROSITE" id="PS50995">
    <property type="entry name" value="HTH_MARR_2"/>
    <property type="match status" value="1"/>
</dbReference>
<dbReference type="SUPFAM" id="SSF46785">
    <property type="entry name" value="Winged helix' DNA-binding domain"/>
    <property type="match status" value="1"/>
</dbReference>
<dbReference type="InterPro" id="IPR036388">
    <property type="entry name" value="WH-like_DNA-bd_sf"/>
</dbReference>
<feature type="region of interest" description="Disordered" evidence="1">
    <location>
        <begin position="1"/>
        <end position="23"/>
    </location>
</feature>
<dbReference type="PANTHER" id="PTHR33164:SF43">
    <property type="entry name" value="HTH-TYPE TRANSCRIPTIONAL REPRESSOR YETL"/>
    <property type="match status" value="1"/>
</dbReference>
<dbReference type="SMART" id="SM00347">
    <property type="entry name" value="HTH_MARR"/>
    <property type="match status" value="1"/>
</dbReference>
<organism evidence="3 4">
    <name type="scientific">Rhodovarius crocodyli</name>
    <dbReference type="NCBI Taxonomy" id="1979269"/>
    <lineage>
        <taxon>Bacteria</taxon>
        <taxon>Pseudomonadati</taxon>
        <taxon>Pseudomonadota</taxon>
        <taxon>Alphaproteobacteria</taxon>
        <taxon>Acetobacterales</taxon>
        <taxon>Roseomonadaceae</taxon>
        <taxon>Rhodovarius</taxon>
    </lineage>
</organism>
<accession>A0A437M326</accession>
<dbReference type="GO" id="GO:0006950">
    <property type="term" value="P:response to stress"/>
    <property type="evidence" value="ECO:0007669"/>
    <property type="project" value="TreeGrafter"/>
</dbReference>
<dbReference type="Pfam" id="PF01047">
    <property type="entry name" value="MarR"/>
    <property type="match status" value="1"/>
</dbReference>
<keyword evidence="4" id="KW-1185">Reference proteome</keyword>
<dbReference type="PANTHER" id="PTHR33164">
    <property type="entry name" value="TRANSCRIPTIONAL REGULATOR, MARR FAMILY"/>
    <property type="match status" value="1"/>
</dbReference>
<dbReference type="Proteomes" id="UP000282957">
    <property type="component" value="Unassembled WGS sequence"/>
</dbReference>
<evidence type="ECO:0000256" key="1">
    <source>
        <dbReference type="SAM" id="MobiDB-lite"/>
    </source>
</evidence>
<dbReference type="OrthoDB" id="8255121at2"/>
<protein>
    <submittedName>
        <fullName evidence="3">MarR family transcriptional regulator</fullName>
    </submittedName>
</protein>
<dbReference type="EMBL" id="SACL01000008">
    <property type="protein sequence ID" value="RVT91986.1"/>
    <property type="molecule type" value="Genomic_DNA"/>
</dbReference>
<reference evidence="3 4" key="1">
    <citation type="submission" date="2019-01" db="EMBL/GenBank/DDBJ databases">
        <authorList>
            <person name="Chen W.-M."/>
        </authorList>
    </citation>
    <scope>NUCLEOTIDE SEQUENCE [LARGE SCALE GENOMIC DNA]</scope>
    <source>
        <strain evidence="3 4">CCP-6</strain>
    </source>
</reference>
<dbReference type="InterPro" id="IPR039422">
    <property type="entry name" value="MarR/SlyA-like"/>
</dbReference>
<evidence type="ECO:0000313" key="4">
    <source>
        <dbReference type="Proteomes" id="UP000282957"/>
    </source>
</evidence>
<dbReference type="Gene3D" id="1.10.10.10">
    <property type="entry name" value="Winged helix-like DNA-binding domain superfamily/Winged helix DNA-binding domain"/>
    <property type="match status" value="1"/>
</dbReference>
<dbReference type="GO" id="GO:0003700">
    <property type="term" value="F:DNA-binding transcription factor activity"/>
    <property type="evidence" value="ECO:0007669"/>
    <property type="project" value="InterPro"/>
</dbReference>
<name>A0A437M326_9PROT</name>
<sequence length="214" mass="23248">MKPARNSGTARPRRKPAAAPESAAAALTVSRPELLVDGSDFVFRRLVHSLLAFCARHEAVRDGHGAVIGLAGVEYTVLISINHLSHQGDVSVRTVADHLHLSGAFVTTVTNKLAQQGLVAKDENPIDRRRVRLSVTASGRDLLRRLAPRQRQVNDIQFGTLDSDEFHELLRLVDKVVASSEQAVAFQRYLAETADVQPAATGDVLPARRRAGAK</sequence>
<comment type="caution">
    <text evidence="3">The sequence shown here is derived from an EMBL/GenBank/DDBJ whole genome shotgun (WGS) entry which is preliminary data.</text>
</comment>
<proteinExistence type="predicted"/>
<dbReference type="RefSeq" id="WP_127789315.1">
    <property type="nucleotide sequence ID" value="NZ_SACL01000008.1"/>
</dbReference>
<dbReference type="InterPro" id="IPR036390">
    <property type="entry name" value="WH_DNA-bd_sf"/>
</dbReference>
<gene>
    <name evidence="3" type="ORF">EOD42_19795</name>
</gene>
<dbReference type="InterPro" id="IPR000835">
    <property type="entry name" value="HTH_MarR-typ"/>
</dbReference>
<evidence type="ECO:0000313" key="3">
    <source>
        <dbReference type="EMBL" id="RVT91986.1"/>
    </source>
</evidence>
<feature type="domain" description="HTH marR-type" evidence="2">
    <location>
        <begin position="39"/>
        <end position="178"/>
    </location>
</feature>